<evidence type="ECO:0000313" key="7">
    <source>
        <dbReference type="Proteomes" id="UP000019335"/>
    </source>
</evidence>
<dbReference type="SUPFAM" id="SSF102114">
    <property type="entry name" value="Radical SAM enzymes"/>
    <property type="match status" value="1"/>
</dbReference>
<keyword evidence="1" id="KW-0949">S-adenosyl-L-methionine</keyword>
<dbReference type="GO" id="GO:0016740">
    <property type="term" value="F:transferase activity"/>
    <property type="evidence" value="ECO:0007669"/>
    <property type="project" value="TreeGrafter"/>
</dbReference>
<dbReference type="InterPro" id="IPR006638">
    <property type="entry name" value="Elp3/MiaA/NifB-like_rSAM"/>
</dbReference>
<gene>
    <name evidence="6" type="ORF">Naga_100163g5</name>
</gene>
<evidence type="ECO:0000256" key="4">
    <source>
        <dbReference type="ARBA" id="ARBA00023014"/>
    </source>
</evidence>
<dbReference type="PROSITE" id="PS51918">
    <property type="entry name" value="RADICAL_SAM"/>
    <property type="match status" value="1"/>
</dbReference>
<feature type="domain" description="Radical SAM core" evidence="5">
    <location>
        <begin position="137"/>
        <end position="386"/>
    </location>
</feature>
<dbReference type="SFLD" id="SFLDG01280">
    <property type="entry name" value="HydE/PylB-like"/>
    <property type="match status" value="1"/>
</dbReference>
<dbReference type="PANTHER" id="PTHR43726">
    <property type="entry name" value="3-METHYLORNITHINE SYNTHASE"/>
    <property type="match status" value="1"/>
</dbReference>
<dbReference type="SFLD" id="SFLDG01060">
    <property type="entry name" value="BATS_domain_containing"/>
    <property type="match status" value="1"/>
</dbReference>
<dbReference type="Pfam" id="PF04055">
    <property type="entry name" value="Radical_SAM"/>
    <property type="match status" value="1"/>
</dbReference>
<evidence type="ECO:0000256" key="2">
    <source>
        <dbReference type="ARBA" id="ARBA00022723"/>
    </source>
</evidence>
<dbReference type="Proteomes" id="UP000019335">
    <property type="component" value="Chromosome 14"/>
</dbReference>
<accession>W7TDI9</accession>
<dbReference type="PANTHER" id="PTHR43726:SF1">
    <property type="entry name" value="BIOTIN SYNTHASE"/>
    <property type="match status" value="1"/>
</dbReference>
<dbReference type="Gene3D" id="3.20.20.70">
    <property type="entry name" value="Aldolase class I"/>
    <property type="match status" value="1"/>
</dbReference>
<keyword evidence="3" id="KW-0408">Iron</keyword>
<evidence type="ECO:0000313" key="6">
    <source>
        <dbReference type="EMBL" id="EWM24357.1"/>
    </source>
</evidence>
<dbReference type="EMBL" id="AZIL01001301">
    <property type="protein sequence ID" value="EWM24357.1"/>
    <property type="molecule type" value="Genomic_DNA"/>
</dbReference>
<comment type="caution">
    <text evidence="6">The sequence shown here is derived from an EMBL/GenBank/DDBJ whole genome shotgun (WGS) entry which is preliminary data.</text>
</comment>
<keyword evidence="4" id="KW-0411">Iron-sulfur</keyword>
<dbReference type="AlphaFoldDB" id="W7TDI9"/>
<proteinExistence type="predicted"/>
<dbReference type="OrthoDB" id="188276at2759"/>
<dbReference type="GO" id="GO:0046872">
    <property type="term" value="F:metal ion binding"/>
    <property type="evidence" value="ECO:0007669"/>
    <property type="project" value="UniProtKB-KW"/>
</dbReference>
<dbReference type="InterPro" id="IPR034422">
    <property type="entry name" value="HydE/PylB-like"/>
</dbReference>
<dbReference type="SMART" id="SM00729">
    <property type="entry name" value="Elp3"/>
    <property type="match status" value="1"/>
</dbReference>
<evidence type="ECO:0000256" key="1">
    <source>
        <dbReference type="ARBA" id="ARBA00022691"/>
    </source>
</evidence>
<dbReference type="GO" id="GO:0051536">
    <property type="term" value="F:iron-sulfur cluster binding"/>
    <property type="evidence" value="ECO:0007669"/>
    <property type="project" value="UniProtKB-KW"/>
</dbReference>
<evidence type="ECO:0000259" key="5">
    <source>
        <dbReference type="PROSITE" id="PS51918"/>
    </source>
</evidence>
<dbReference type="InterPro" id="IPR013785">
    <property type="entry name" value="Aldolase_TIM"/>
</dbReference>
<reference evidence="6 7" key="1">
    <citation type="journal article" date="2014" name="Mol. Plant">
        <title>Chromosome Scale Genome Assembly and Transcriptome Profiling of Nannochloropsis gaditana in Nitrogen Depletion.</title>
        <authorList>
            <person name="Corteggiani Carpinelli E."/>
            <person name="Telatin A."/>
            <person name="Vitulo N."/>
            <person name="Forcato C."/>
            <person name="D'Angelo M."/>
            <person name="Schiavon R."/>
            <person name="Vezzi A."/>
            <person name="Giacometti G.M."/>
            <person name="Morosinotto T."/>
            <person name="Valle G."/>
        </authorList>
    </citation>
    <scope>NUCLEOTIDE SEQUENCE [LARGE SCALE GENOMIC DNA]</scope>
    <source>
        <strain evidence="6 7">B-31</strain>
    </source>
</reference>
<keyword evidence="2" id="KW-0479">Metal-binding</keyword>
<evidence type="ECO:0000256" key="3">
    <source>
        <dbReference type="ARBA" id="ARBA00023004"/>
    </source>
</evidence>
<dbReference type="InterPro" id="IPR058240">
    <property type="entry name" value="rSAM_sf"/>
</dbReference>
<keyword evidence="7" id="KW-1185">Reference proteome</keyword>
<protein>
    <submittedName>
        <fullName evidence="6">Radical sam domain protein</fullName>
    </submittedName>
</protein>
<dbReference type="InterPro" id="IPR007197">
    <property type="entry name" value="rSAM"/>
</dbReference>
<dbReference type="SFLD" id="SFLDS00029">
    <property type="entry name" value="Radical_SAM"/>
    <property type="match status" value="1"/>
</dbReference>
<name>W7TDI9_9STRA</name>
<organism evidence="6 7">
    <name type="scientific">Nannochloropsis gaditana</name>
    <dbReference type="NCBI Taxonomy" id="72520"/>
    <lineage>
        <taxon>Eukaryota</taxon>
        <taxon>Sar</taxon>
        <taxon>Stramenopiles</taxon>
        <taxon>Ochrophyta</taxon>
        <taxon>Eustigmatophyceae</taxon>
        <taxon>Eustigmatales</taxon>
        <taxon>Monodopsidaceae</taxon>
        <taxon>Nannochloropsis</taxon>
    </lineage>
</organism>
<sequence>MQQSLTPGNGMLLPRTLHYFPANVAVLSVCGSCLGFHTKQILRARHFWTCSCPRALGRQRPLSVTIRYASDKGTARGGAEPLWSPLKDFLGLDRLDTGQKLDISRRQLTELLTTNDRTLIKSMYAVAEAATTAYFGTKVYARGIVEFSNVCTKDCFYCGIRKHTKVHRYTMTKEEILACAEFAYSQGMGTLMLQSGELPSPERINFMLDVVRAIRRRTMDLACESPPFPSAGPNQRDFPSQRGLAVALSLGELPSSVYQAFLEAGASRYLLRIETSNPTLYTRLHPASHSFQARRKCLEELQRIGFQVGTGVMVGVPFQTVEDQANDLLFFKELDPDMIGLGPYIVQSQTPLGKLWLEEHGEESAAKQEANRVALLERTTRMYALARIMLGNVNIAATTALEALDPEGRELALRRGANVVMPIITPQRLRGQYEIYENKPGIDQDALDSTACLERRVRMAGKDLLLDGGWHDPPHFVRPSVE</sequence>